<dbReference type="EMBL" id="BDSP01000092">
    <property type="protein sequence ID" value="GAX15487.1"/>
    <property type="molecule type" value="Genomic_DNA"/>
</dbReference>
<comment type="caution">
    <text evidence="3">The sequence shown here is derived from an EMBL/GenBank/DDBJ whole genome shotgun (WGS) entry which is preliminary data.</text>
</comment>
<reference evidence="3 4" key="1">
    <citation type="journal article" date="2015" name="Plant Cell">
        <title>Oil accumulation by the oleaginous diatom Fistulifera solaris as revealed by the genome and transcriptome.</title>
        <authorList>
            <person name="Tanaka T."/>
            <person name="Maeda Y."/>
            <person name="Veluchamy A."/>
            <person name="Tanaka M."/>
            <person name="Abida H."/>
            <person name="Marechal E."/>
            <person name="Bowler C."/>
            <person name="Muto M."/>
            <person name="Sunaga Y."/>
            <person name="Tanaka M."/>
            <person name="Yoshino T."/>
            <person name="Taniguchi T."/>
            <person name="Fukuda Y."/>
            <person name="Nemoto M."/>
            <person name="Matsumoto M."/>
            <person name="Wong P.S."/>
            <person name="Aburatani S."/>
            <person name="Fujibuchi W."/>
        </authorList>
    </citation>
    <scope>NUCLEOTIDE SEQUENCE [LARGE SCALE GENOMIC DNA]</scope>
    <source>
        <strain evidence="3 4">JPCC DA0580</strain>
    </source>
</reference>
<feature type="transmembrane region" description="Helical" evidence="1">
    <location>
        <begin position="258"/>
        <end position="283"/>
    </location>
</feature>
<feature type="transmembrane region" description="Helical" evidence="1">
    <location>
        <begin position="121"/>
        <end position="140"/>
    </location>
</feature>
<name>A0A1Z5JNA1_FISSO</name>
<protein>
    <submittedName>
        <fullName evidence="3">Uncharacterized protein</fullName>
    </submittedName>
</protein>
<feature type="transmembrane region" description="Helical" evidence="1">
    <location>
        <begin position="223"/>
        <end position="246"/>
    </location>
</feature>
<feature type="signal peptide" evidence="2">
    <location>
        <begin position="1"/>
        <end position="16"/>
    </location>
</feature>
<evidence type="ECO:0000256" key="1">
    <source>
        <dbReference type="SAM" id="Phobius"/>
    </source>
</evidence>
<dbReference type="AlphaFoldDB" id="A0A1Z5JNA1"/>
<proteinExistence type="predicted"/>
<feature type="transmembrane region" description="Helical" evidence="1">
    <location>
        <begin position="180"/>
        <end position="202"/>
    </location>
</feature>
<dbReference type="Proteomes" id="UP000198406">
    <property type="component" value="Unassembled WGS sequence"/>
</dbReference>
<evidence type="ECO:0000313" key="3">
    <source>
        <dbReference type="EMBL" id="GAX15487.1"/>
    </source>
</evidence>
<feature type="transmembrane region" description="Helical" evidence="1">
    <location>
        <begin position="295"/>
        <end position="314"/>
    </location>
</feature>
<keyword evidence="1" id="KW-0472">Membrane</keyword>
<feature type="chain" id="PRO_5012848616" evidence="2">
    <location>
        <begin position="17"/>
        <end position="330"/>
    </location>
</feature>
<evidence type="ECO:0000256" key="2">
    <source>
        <dbReference type="SAM" id="SignalP"/>
    </source>
</evidence>
<keyword evidence="1" id="KW-1133">Transmembrane helix</keyword>
<keyword evidence="2" id="KW-0732">Signal</keyword>
<organism evidence="3 4">
    <name type="scientific">Fistulifera solaris</name>
    <name type="common">Oleaginous diatom</name>
    <dbReference type="NCBI Taxonomy" id="1519565"/>
    <lineage>
        <taxon>Eukaryota</taxon>
        <taxon>Sar</taxon>
        <taxon>Stramenopiles</taxon>
        <taxon>Ochrophyta</taxon>
        <taxon>Bacillariophyta</taxon>
        <taxon>Bacillariophyceae</taxon>
        <taxon>Bacillariophycidae</taxon>
        <taxon>Naviculales</taxon>
        <taxon>Naviculaceae</taxon>
        <taxon>Fistulifera</taxon>
    </lineage>
</organism>
<accession>A0A1Z5JNA1</accession>
<dbReference type="InParanoid" id="A0A1Z5JNA1"/>
<feature type="transmembrane region" description="Helical" evidence="1">
    <location>
        <begin position="93"/>
        <end position="115"/>
    </location>
</feature>
<gene>
    <name evidence="3" type="ORF">FisN_8Lh213</name>
</gene>
<sequence length="330" mass="34850">MMRFLLLLLLVLPGHGFRSSWKLPSSPHITPHVTPLAQSSLSNVPNSTSVPTSSSLLQPVLLQRSSTAALSCILTWVTIQYTGWSIVRASSSVGMISALVLSPSFAAASLCGSFAGMSAHIITAQQAAYLGLAGGLVLYVWDAHQFQMGKGGRLGTIAFAGNMMYYSLRHGGPSPVLKALFHTLTPVTAWTAAAASLVSIASKRQLLHQVAKAILGSSLFHRLLIRGVSLSQWALSSACIFVASILVRTATPWKGVVWATSLVGFLGSFTPWAAAIYLGAFIGMTGRANFKLRNFLGATLLSSMLLELGLLPGFGGRLGFLAFLGVSFGL</sequence>
<keyword evidence="1" id="KW-0812">Transmembrane</keyword>
<evidence type="ECO:0000313" key="4">
    <source>
        <dbReference type="Proteomes" id="UP000198406"/>
    </source>
</evidence>
<keyword evidence="4" id="KW-1185">Reference proteome</keyword>